<accession>A0A0D2LQD4</accession>
<dbReference type="STRING" id="145388.A0A0D2LQD4"/>
<evidence type="ECO:0000313" key="4">
    <source>
        <dbReference type="EMBL" id="KIY92136.1"/>
    </source>
</evidence>
<dbReference type="GO" id="GO:0005777">
    <property type="term" value="C:peroxisome"/>
    <property type="evidence" value="ECO:0007669"/>
    <property type="project" value="InterPro"/>
</dbReference>
<organism evidence="4 5">
    <name type="scientific">Monoraphidium neglectum</name>
    <dbReference type="NCBI Taxonomy" id="145388"/>
    <lineage>
        <taxon>Eukaryota</taxon>
        <taxon>Viridiplantae</taxon>
        <taxon>Chlorophyta</taxon>
        <taxon>core chlorophytes</taxon>
        <taxon>Chlorophyceae</taxon>
        <taxon>CS clade</taxon>
        <taxon>Sphaeropleales</taxon>
        <taxon>Selenastraceae</taxon>
        <taxon>Monoraphidium</taxon>
    </lineage>
</organism>
<dbReference type="InterPro" id="IPR015342">
    <property type="entry name" value="PEX1-N_C-lobe"/>
</dbReference>
<dbReference type="GO" id="GO:0016787">
    <property type="term" value="F:hydrolase activity"/>
    <property type="evidence" value="ECO:0007669"/>
    <property type="project" value="UniProtKB-KW"/>
</dbReference>
<name>A0A0D2LQD4_9CHLO</name>
<reference evidence="4 5" key="1">
    <citation type="journal article" date="2013" name="BMC Genomics">
        <title>Reconstruction of the lipid metabolism for the microalga Monoraphidium neglectum from its genome sequence reveals characteristics suitable for biofuel production.</title>
        <authorList>
            <person name="Bogen C."/>
            <person name="Al-Dilaimi A."/>
            <person name="Albersmeier A."/>
            <person name="Wichmann J."/>
            <person name="Grundmann M."/>
            <person name="Rupp O."/>
            <person name="Lauersen K.J."/>
            <person name="Blifernez-Klassen O."/>
            <person name="Kalinowski J."/>
            <person name="Goesmann A."/>
            <person name="Mussgnug J.H."/>
            <person name="Kruse O."/>
        </authorList>
    </citation>
    <scope>NUCLEOTIDE SEQUENCE [LARGE SCALE GENOMIC DNA]</scope>
    <source>
        <strain evidence="4 5">SAG 48.87</strain>
    </source>
</reference>
<dbReference type="GO" id="GO:0005524">
    <property type="term" value="F:ATP binding"/>
    <property type="evidence" value="ECO:0007669"/>
    <property type="project" value="UniProtKB-KW"/>
</dbReference>
<evidence type="ECO:0000313" key="5">
    <source>
        <dbReference type="Proteomes" id="UP000054498"/>
    </source>
</evidence>
<dbReference type="SUPFAM" id="SSF54585">
    <property type="entry name" value="Cdc48 domain 2-like"/>
    <property type="match status" value="1"/>
</dbReference>
<protein>
    <submittedName>
        <fullName evidence="4">Peroxin-1</fullName>
        <ecNumber evidence="4">3.6.4.3</ecNumber>
    </submittedName>
</protein>
<proteinExistence type="predicted"/>
<dbReference type="Proteomes" id="UP000054498">
    <property type="component" value="Unassembled WGS sequence"/>
</dbReference>
<dbReference type="EC" id="3.6.4.3" evidence="4"/>
<keyword evidence="1" id="KW-0547">Nucleotide-binding</keyword>
<dbReference type="AlphaFoldDB" id="A0A0D2LQD4"/>
<dbReference type="Gene3D" id="3.10.330.10">
    <property type="match status" value="1"/>
</dbReference>
<gene>
    <name evidence="4" type="ORF">MNEG_15828</name>
</gene>
<dbReference type="InterPro" id="IPR029067">
    <property type="entry name" value="CDC48_domain_2-like_sf"/>
</dbReference>
<dbReference type="EMBL" id="KK105920">
    <property type="protein sequence ID" value="KIY92136.1"/>
    <property type="molecule type" value="Genomic_DNA"/>
</dbReference>
<dbReference type="OrthoDB" id="511738at2759"/>
<dbReference type="RefSeq" id="XP_013891156.1">
    <property type="nucleotide sequence ID" value="XM_014035702.1"/>
</dbReference>
<evidence type="ECO:0000256" key="2">
    <source>
        <dbReference type="ARBA" id="ARBA00022840"/>
    </source>
</evidence>
<dbReference type="GO" id="GO:0007031">
    <property type="term" value="P:peroxisome organization"/>
    <property type="evidence" value="ECO:0007669"/>
    <property type="project" value="InterPro"/>
</dbReference>
<dbReference type="Pfam" id="PF09262">
    <property type="entry name" value="PEX-1N"/>
    <property type="match status" value="1"/>
</dbReference>
<dbReference type="GeneID" id="25733527"/>
<keyword evidence="5" id="KW-1185">Reference proteome</keyword>
<sequence length="233" mass="23630">MSGFSRLPLHVDLVPERGSWIALPPTLAAQLLDAGAELPLIVQLVPLDAIGAPAQGARPLFAAWQGSTLPSEGALGVPAALANCLGLRRGAPVQLRPLAGVPAAEAVIVEPLSGDDWEVLELNAGHLEDQLLEQVGVVAPGQALTMWARQAPARLLVTSLLPEGLAVARLAPGTEVHIAPKPRVGAAGGNGGGELPAVGGGGEAAAAAAAAEQAPRRVWLRVLEAGPERCSRG</sequence>
<evidence type="ECO:0000256" key="1">
    <source>
        <dbReference type="ARBA" id="ARBA00022741"/>
    </source>
</evidence>
<keyword evidence="4" id="KW-0378">Hydrolase</keyword>
<feature type="domain" description="Peroxisomal ATPase PEX1 N-terminal C-lobe" evidence="3">
    <location>
        <begin position="106"/>
        <end position="180"/>
    </location>
</feature>
<dbReference type="KEGG" id="mng:MNEG_15828"/>
<evidence type="ECO:0000259" key="3">
    <source>
        <dbReference type="Pfam" id="PF09262"/>
    </source>
</evidence>
<keyword evidence="2" id="KW-0067">ATP-binding</keyword>